<dbReference type="EMBL" id="KN429459">
    <property type="protein sequence ID" value="KHG24639.1"/>
    <property type="molecule type" value="Genomic_DNA"/>
</dbReference>
<accession>A0A0B0PJM9</accession>
<proteinExistence type="predicted"/>
<sequence length="89" mass="9826">MLTLGQTPSIPVVSKVPTIILRMGVLFGFPEQSDVPLIAAMLHSWRQFMKIRDASETSSSYGGMYAPRVISVPQLSKLKDKVSNFILVC</sequence>
<reference evidence="2" key="1">
    <citation type="submission" date="2014-09" db="EMBL/GenBank/DDBJ databases">
        <authorList>
            <person name="Mudge J."/>
            <person name="Ramaraj T."/>
            <person name="Lindquist I.E."/>
            <person name="Bharti A.K."/>
            <person name="Sundararajan A."/>
            <person name="Cameron C.T."/>
            <person name="Woodward J.E."/>
            <person name="May G.D."/>
            <person name="Brubaker C."/>
            <person name="Broadhvest J."/>
            <person name="Wilkins T.A."/>
        </authorList>
    </citation>
    <scope>NUCLEOTIDE SEQUENCE</scope>
    <source>
        <strain evidence="2">cv. AKA8401</strain>
    </source>
</reference>
<protein>
    <submittedName>
        <fullName evidence="1">Protein argonaute 4-like protein</fullName>
    </submittedName>
</protein>
<dbReference type="AlphaFoldDB" id="A0A0B0PJM9"/>
<keyword evidence="2" id="KW-1185">Reference proteome</keyword>
<gene>
    <name evidence="1" type="ORF">F383_31141</name>
</gene>
<dbReference type="Proteomes" id="UP000032142">
    <property type="component" value="Unassembled WGS sequence"/>
</dbReference>
<organism evidence="1 2">
    <name type="scientific">Gossypium arboreum</name>
    <name type="common">Tree cotton</name>
    <name type="synonym">Gossypium nanking</name>
    <dbReference type="NCBI Taxonomy" id="29729"/>
    <lineage>
        <taxon>Eukaryota</taxon>
        <taxon>Viridiplantae</taxon>
        <taxon>Streptophyta</taxon>
        <taxon>Embryophyta</taxon>
        <taxon>Tracheophyta</taxon>
        <taxon>Spermatophyta</taxon>
        <taxon>Magnoliopsida</taxon>
        <taxon>eudicotyledons</taxon>
        <taxon>Gunneridae</taxon>
        <taxon>Pentapetalae</taxon>
        <taxon>rosids</taxon>
        <taxon>malvids</taxon>
        <taxon>Malvales</taxon>
        <taxon>Malvaceae</taxon>
        <taxon>Malvoideae</taxon>
        <taxon>Gossypium</taxon>
    </lineage>
</organism>
<evidence type="ECO:0000313" key="1">
    <source>
        <dbReference type="EMBL" id="KHG24639.1"/>
    </source>
</evidence>
<name>A0A0B0PJM9_GOSAR</name>
<evidence type="ECO:0000313" key="2">
    <source>
        <dbReference type="Proteomes" id="UP000032142"/>
    </source>
</evidence>